<dbReference type="InterPro" id="IPR045851">
    <property type="entry name" value="AMP-bd_C_sf"/>
</dbReference>
<dbReference type="Pfam" id="PF00975">
    <property type="entry name" value="Thioesterase"/>
    <property type="match status" value="1"/>
</dbReference>
<protein>
    <submittedName>
        <fullName evidence="4">Amino acid adenylation domain-containing protein</fullName>
    </submittedName>
</protein>
<organism evidence="4 5">
    <name type="scientific">Paracoccus amoyensis</name>
    <dbReference type="NCBI Taxonomy" id="2760093"/>
    <lineage>
        <taxon>Bacteria</taxon>
        <taxon>Pseudomonadati</taxon>
        <taxon>Pseudomonadota</taxon>
        <taxon>Alphaproteobacteria</taxon>
        <taxon>Rhodobacterales</taxon>
        <taxon>Paracoccaceae</taxon>
        <taxon>Paracoccus</taxon>
    </lineage>
</organism>
<comment type="caution">
    <text evidence="4">The sequence shown here is derived from an EMBL/GenBank/DDBJ whole genome shotgun (WGS) entry which is preliminary data.</text>
</comment>
<evidence type="ECO:0000256" key="2">
    <source>
        <dbReference type="ARBA" id="ARBA00022553"/>
    </source>
</evidence>
<dbReference type="InterPro" id="IPR036736">
    <property type="entry name" value="ACP-like_sf"/>
</dbReference>
<gene>
    <name evidence="4" type="ORF">H4P12_12905</name>
</gene>
<evidence type="ECO:0000313" key="5">
    <source>
        <dbReference type="Proteomes" id="UP000608594"/>
    </source>
</evidence>
<name>A0A926J6T2_9RHOB</name>
<dbReference type="FunFam" id="2.30.38.10:FF:000001">
    <property type="entry name" value="Non-ribosomal peptide synthetase PvdI"/>
    <property type="match status" value="1"/>
</dbReference>
<dbReference type="GO" id="GO:0043041">
    <property type="term" value="P:amino acid activation for nonribosomal peptide biosynthetic process"/>
    <property type="evidence" value="ECO:0007669"/>
    <property type="project" value="TreeGrafter"/>
</dbReference>
<keyword evidence="2" id="KW-0597">Phosphoprotein</keyword>
<dbReference type="SUPFAM" id="SSF52777">
    <property type="entry name" value="CoA-dependent acyltransferases"/>
    <property type="match status" value="2"/>
</dbReference>
<reference evidence="4" key="1">
    <citation type="submission" date="2020-08" db="EMBL/GenBank/DDBJ databases">
        <title>Paracoccus amoyensis sp. nov., isolated from the surface seawater at coast of Xiamen, Fujian.</title>
        <authorList>
            <person name="Lyu L."/>
        </authorList>
    </citation>
    <scope>NUCLEOTIDE SEQUENCE</scope>
    <source>
        <strain evidence="4">11-3</strain>
    </source>
</reference>
<dbReference type="GO" id="GO:0005737">
    <property type="term" value="C:cytoplasm"/>
    <property type="evidence" value="ECO:0007669"/>
    <property type="project" value="TreeGrafter"/>
</dbReference>
<dbReference type="Gene3D" id="1.10.1200.10">
    <property type="entry name" value="ACP-like"/>
    <property type="match status" value="1"/>
</dbReference>
<dbReference type="SUPFAM" id="SSF56801">
    <property type="entry name" value="Acetyl-CoA synthetase-like"/>
    <property type="match status" value="1"/>
</dbReference>
<dbReference type="PANTHER" id="PTHR45527:SF1">
    <property type="entry name" value="FATTY ACID SYNTHASE"/>
    <property type="match status" value="1"/>
</dbReference>
<dbReference type="InterPro" id="IPR010071">
    <property type="entry name" value="AA_adenyl_dom"/>
</dbReference>
<dbReference type="RefSeq" id="WP_187794082.1">
    <property type="nucleotide sequence ID" value="NZ_JACOQL010000004.1"/>
</dbReference>
<dbReference type="Pfam" id="PF00501">
    <property type="entry name" value="AMP-binding"/>
    <property type="match status" value="1"/>
</dbReference>
<dbReference type="GO" id="GO:0044550">
    <property type="term" value="P:secondary metabolite biosynthetic process"/>
    <property type="evidence" value="ECO:0007669"/>
    <property type="project" value="TreeGrafter"/>
</dbReference>
<dbReference type="InterPro" id="IPR042099">
    <property type="entry name" value="ANL_N_sf"/>
</dbReference>
<dbReference type="PROSITE" id="PS50075">
    <property type="entry name" value="CARRIER"/>
    <property type="match status" value="1"/>
</dbReference>
<dbReference type="InterPro" id="IPR025110">
    <property type="entry name" value="AMP-bd_C"/>
</dbReference>
<dbReference type="Gene3D" id="3.30.559.10">
    <property type="entry name" value="Chloramphenicol acetyltransferase-like domain"/>
    <property type="match status" value="1"/>
</dbReference>
<dbReference type="FunFam" id="3.40.50.980:FF:000001">
    <property type="entry name" value="Non-ribosomal peptide synthetase"/>
    <property type="match status" value="1"/>
</dbReference>
<dbReference type="Proteomes" id="UP000608594">
    <property type="component" value="Unassembled WGS sequence"/>
</dbReference>
<dbReference type="Gene3D" id="3.40.50.12780">
    <property type="entry name" value="N-terminal domain of ligase-like"/>
    <property type="match status" value="1"/>
</dbReference>
<dbReference type="InterPro" id="IPR029058">
    <property type="entry name" value="AB_hydrolase_fold"/>
</dbReference>
<dbReference type="Pfam" id="PF00550">
    <property type="entry name" value="PP-binding"/>
    <property type="match status" value="1"/>
</dbReference>
<dbReference type="InterPro" id="IPR020845">
    <property type="entry name" value="AMP-binding_CS"/>
</dbReference>
<keyword evidence="1" id="KW-0596">Phosphopantetheine</keyword>
<feature type="domain" description="Carrier" evidence="3">
    <location>
        <begin position="939"/>
        <end position="1015"/>
    </location>
</feature>
<dbReference type="NCBIfam" id="TIGR01733">
    <property type="entry name" value="AA-adenyl-dom"/>
    <property type="match status" value="1"/>
</dbReference>
<dbReference type="Pfam" id="PF00668">
    <property type="entry name" value="Condensation"/>
    <property type="match status" value="1"/>
</dbReference>
<dbReference type="SUPFAM" id="SSF53474">
    <property type="entry name" value="alpha/beta-Hydrolases"/>
    <property type="match status" value="1"/>
</dbReference>
<dbReference type="PANTHER" id="PTHR45527">
    <property type="entry name" value="NONRIBOSOMAL PEPTIDE SYNTHETASE"/>
    <property type="match status" value="1"/>
</dbReference>
<dbReference type="EMBL" id="JACOQL010000004">
    <property type="protein sequence ID" value="MBC9247582.1"/>
    <property type="molecule type" value="Genomic_DNA"/>
</dbReference>
<dbReference type="InterPro" id="IPR009081">
    <property type="entry name" value="PP-bd_ACP"/>
</dbReference>
<dbReference type="InterPro" id="IPR023213">
    <property type="entry name" value="CAT-like_dom_sf"/>
</dbReference>
<proteinExistence type="predicted"/>
<dbReference type="PROSITE" id="PS00455">
    <property type="entry name" value="AMP_BINDING"/>
    <property type="match status" value="1"/>
</dbReference>
<sequence length="1293" mass="140711">MSKDFLLPPGRKLNSVERRIFAHEQVGELAPFAPEILALQFDDSHDPAQLISAIENVLSQHPAFTARFATLPGGDALRHQDGQTVLVYHKAGHKAGTADQALAFARDLRPAIAAKPAYADLWTDGQGGHVLTLVIHPILGDDGCFASVEGMLSQFLAGDDLVALPVPNADDLSRTERAARLAWWADQMDNHAIARLPHRAEPTGSTARFQVQLDLDADLSQAIRQAGAETTISAAMSLLLSRYGGQSALRFAIGINAADTTVRSGNLLPLCLGPDLTTGFQAALTAMRTYWHRAQANALPSELLVQERLTRENADPLPLGAISLHCQAFRPLPSGVTRLQRPRPPSAEEMVLTAEDRGHVIRMTANARQGLLEPALVQRMLTHLQRILQQGLAQPDAPVGRMPLLSQQELADLSAPYPDDTPADPRATHEIIAAHAARVADKVAIICGDTQITHGDMDARANALAHRLISMGVGAEVPVAIMVERGAEAIIAILAALKAGGAYIPVEPDHPASRNHHILTDAGVRVVLTRRQYRDKLPDGLSAEILCLEDVTDPPRSDAPDVTIHPDQLAYIMYTSGSTGKPKGVAVEHGPLSHHNQTTARVYEMSEESRELPFLPFSSDGGHERWMVPLMMGGSVVVPDGPLWTPEQTLNAMREHGCNNASIPTTYLQQLAEWAEQTDSAPPMRLYSFGGEGLAQSTFDLLSRSLNAKLLINGYGPTETIMTPMVWKVQAGTKFEGVYAPIGRAVGDRRAYVLDAEMMPCPQGAVGEVYLGGTGVARGYVGKPDVTADRFVPDPFGPELDGTSGARLYRTGDLGRWREDGTIEFVGRVDLQVKINGYRIEPGEIEAALLAQPLVSEALVLLREDGGTKRLIAYVTGPEADDPASGDALLAALSAKLPRHMLPEAVMVLDRMPTNPNAKLDRAALPLPENRSRAAKGVPAEGEAEQQILAIWRDLIDAPAMGVTDDFFAMGGRSLTALKALARMRQLWPDRALTIADLFDAPTVRGIAQRISDTGQTGRSAIALRRTGTQPRLYCFPGLLVSTREYLRLTDYLGADQPVTGFLCHSLNEEKRLNVSVADVVAEYVDHIRRESAGQPCAFLGWSWGGLLAWEAARQLQGQVDLRLIGMVDVCDLGRDFTPGADPEFAPGERDQLERELQEWLGKTRMRPQWDRLIQAMDAECYAQFLRFIGNEAEPLPFDGPEISSREHTFWVLIDNALVFRRHRVEALDVPVASFSAGDSLSRGLNLIDWRRLSVGATPADIVSGTNHLHIIGERAFHERFKTRLDAAFAGVG</sequence>
<dbReference type="GO" id="GO:0031177">
    <property type="term" value="F:phosphopantetheine binding"/>
    <property type="evidence" value="ECO:0007669"/>
    <property type="project" value="TreeGrafter"/>
</dbReference>
<dbReference type="InterPro" id="IPR001031">
    <property type="entry name" value="Thioesterase"/>
</dbReference>
<dbReference type="Gene3D" id="3.30.559.30">
    <property type="entry name" value="Nonribosomal peptide synthetase, condensation domain"/>
    <property type="match status" value="1"/>
</dbReference>
<accession>A0A926J6T2</accession>
<evidence type="ECO:0000259" key="3">
    <source>
        <dbReference type="PROSITE" id="PS50075"/>
    </source>
</evidence>
<dbReference type="Gene3D" id="3.40.50.1820">
    <property type="entry name" value="alpha/beta hydrolase"/>
    <property type="match status" value="1"/>
</dbReference>
<dbReference type="Gene3D" id="3.30.300.30">
    <property type="match status" value="1"/>
</dbReference>
<dbReference type="InterPro" id="IPR000873">
    <property type="entry name" value="AMP-dep_synth/lig_dom"/>
</dbReference>
<evidence type="ECO:0000313" key="4">
    <source>
        <dbReference type="EMBL" id="MBC9247582.1"/>
    </source>
</evidence>
<evidence type="ECO:0000256" key="1">
    <source>
        <dbReference type="ARBA" id="ARBA00022450"/>
    </source>
</evidence>
<dbReference type="Pfam" id="PF13193">
    <property type="entry name" value="AMP-binding_C"/>
    <property type="match status" value="1"/>
</dbReference>
<dbReference type="GO" id="GO:0003824">
    <property type="term" value="F:catalytic activity"/>
    <property type="evidence" value="ECO:0007669"/>
    <property type="project" value="InterPro"/>
</dbReference>
<dbReference type="SUPFAM" id="SSF47336">
    <property type="entry name" value="ACP-like"/>
    <property type="match status" value="1"/>
</dbReference>
<keyword evidence="5" id="KW-1185">Reference proteome</keyword>
<dbReference type="InterPro" id="IPR001242">
    <property type="entry name" value="Condensation_dom"/>
</dbReference>